<dbReference type="AlphaFoldDB" id="A0A4Z1T899"/>
<dbReference type="Proteomes" id="UP000315496">
    <property type="component" value="Chromosome 2"/>
</dbReference>
<dbReference type="VEuPathDB" id="GiardiaDB:GMRT_13798"/>
<protein>
    <submittedName>
        <fullName evidence="1">Uncharacterized protein</fullName>
    </submittedName>
</protein>
<evidence type="ECO:0000313" key="1">
    <source>
        <dbReference type="EMBL" id="TNJ28731.1"/>
    </source>
</evidence>
<keyword evidence="2" id="KW-1185">Reference proteome</keyword>
<accession>A0A4Z1T899</accession>
<organism evidence="1 2">
    <name type="scientific">Giardia muris</name>
    <dbReference type="NCBI Taxonomy" id="5742"/>
    <lineage>
        <taxon>Eukaryota</taxon>
        <taxon>Metamonada</taxon>
        <taxon>Diplomonadida</taxon>
        <taxon>Hexamitidae</taxon>
        <taxon>Giardiinae</taxon>
        <taxon>Giardia</taxon>
    </lineage>
</organism>
<comment type="caution">
    <text evidence="1">The sequence shown here is derived from an EMBL/GenBank/DDBJ whole genome shotgun (WGS) entry which is preliminary data.</text>
</comment>
<dbReference type="EMBL" id="VDLU01000002">
    <property type="protein sequence ID" value="TNJ28731.1"/>
    <property type="molecule type" value="Genomic_DNA"/>
</dbReference>
<reference evidence="1 2" key="1">
    <citation type="submission" date="2019-05" db="EMBL/GenBank/DDBJ databases">
        <title>The compact genome of Giardia muris reveals important steps in the evolution of intestinal protozoan parasites.</title>
        <authorList>
            <person name="Xu F."/>
            <person name="Jimenez-Gonzalez A."/>
            <person name="Einarsson E."/>
            <person name="Astvaldsson A."/>
            <person name="Peirasmaki D."/>
            <person name="Eckmann L."/>
            <person name="Andersson J.O."/>
            <person name="Svard S.G."/>
            <person name="Jerlstrom-Hultqvist J."/>
        </authorList>
    </citation>
    <scope>NUCLEOTIDE SEQUENCE [LARGE SCALE GENOMIC DNA]</scope>
    <source>
        <strain evidence="1 2">Roberts-Thomson</strain>
    </source>
</reference>
<proteinExistence type="predicted"/>
<sequence length="239" mass="26599">MSTANTEAQNRDEISATLDTLLARCRLASSRTPLNTSLGHSSGHIRGSVTPRLTELVTHISREKVPSLQVSKSIVTDRLSALADSLLGSSLALSALGSSDPAEESLMNSNLSLHELDQVKSEQTLGTRRLNRKPKETPIGFLLRELVCVEHRKRIEPKIDWTRQYCGVFTWMRDFLGMVVLDTCGTIRCIYGKLGKTWFRLTDFDGVLDLGPDNEEVIEKEGPITVTDRTIGFVYLPRN</sequence>
<gene>
    <name evidence="1" type="ORF">GMRT_13798</name>
</gene>
<name>A0A4Z1T899_GIAMU</name>
<evidence type="ECO:0000313" key="2">
    <source>
        <dbReference type="Proteomes" id="UP000315496"/>
    </source>
</evidence>